<name>A0A934X1U7_9BACT</name>
<evidence type="ECO:0000313" key="10">
    <source>
        <dbReference type="EMBL" id="MBK6267139.1"/>
    </source>
</evidence>
<dbReference type="GO" id="GO:0016491">
    <property type="term" value="F:oxidoreductase activity"/>
    <property type="evidence" value="ECO:0007669"/>
    <property type="project" value="UniProtKB-UniRule"/>
</dbReference>
<feature type="binding site" description="in other chain" evidence="8">
    <location>
        <begin position="17"/>
        <end position="19"/>
    </location>
    <ligand>
        <name>FMN</name>
        <dbReference type="ChEBI" id="CHEBI:58210"/>
        <note>ligand shared between dimeric partners</note>
    </ligand>
</feature>
<dbReference type="Pfam" id="PF00881">
    <property type="entry name" value="Nitroreductase"/>
    <property type="match status" value="1"/>
</dbReference>
<evidence type="ECO:0000256" key="1">
    <source>
        <dbReference type="ARBA" id="ARBA00007118"/>
    </source>
</evidence>
<evidence type="ECO:0000256" key="2">
    <source>
        <dbReference type="ARBA" id="ARBA00022630"/>
    </source>
</evidence>
<reference evidence="10" key="1">
    <citation type="submission" date="2021-01" db="EMBL/GenBank/DDBJ databases">
        <title>Marivirga aurantiaca sp. nov., isolated from intertidal surface sediments.</title>
        <authorList>
            <person name="Zhang M."/>
        </authorList>
    </citation>
    <scope>NUCLEOTIDE SEQUENCE</scope>
    <source>
        <strain evidence="10">S37H4</strain>
    </source>
</reference>
<keyword evidence="5 7" id="KW-0560">Oxidoreductase</keyword>
<dbReference type="PANTHER" id="PTHR43821">
    <property type="entry name" value="NAD(P)H NITROREDUCTASE YDJA-RELATED"/>
    <property type="match status" value="1"/>
</dbReference>
<dbReference type="RefSeq" id="WP_201432828.1">
    <property type="nucleotide sequence ID" value="NZ_JAEQBW010000014.1"/>
</dbReference>
<dbReference type="InterPro" id="IPR052530">
    <property type="entry name" value="NAD(P)H_nitroreductase"/>
</dbReference>
<feature type="binding site" evidence="8">
    <location>
        <position position="48"/>
    </location>
    <ligand>
        <name>FMN</name>
        <dbReference type="ChEBI" id="CHEBI:58210"/>
        <note>ligand shared between dimeric partners</note>
    </ligand>
</feature>
<keyword evidence="6 7" id="KW-0520">NAD</keyword>
<comment type="caution">
    <text evidence="10">The sequence shown here is derived from an EMBL/GenBank/DDBJ whole genome shotgun (WGS) entry which is preliminary data.</text>
</comment>
<dbReference type="InterPro" id="IPR000415">
    <property type="entry name" value="Nitroreductase-like"/>
</dbReference>
<keyword evidence="2 7" id="KW-0285">Flavoprotein</keyword>
<evidence type="ECO:0000256" key="3">
    <source>
        <dbReference type="ARBA" id="ARBA00022643"/>
    </source>
</evidence>
<comment type="cofactor">
    <cofactor evidence="8">
        <name>FMN</name>
        <dbReference type="ChEBI" id="CHEBI:58210"/>
    </cofactor>
    <text evidence="8">Binds 1 FMN per subunit.</text>
</comment>
<dbReference type="CDD" id="cd02135">
    <property type="entry name" value="YdjA-like"/>
    <property type="match status" value="1"/>
</dbReference>
<dbReference type="AlphaFoldDB" id="A0A934X1U7"/>
<dbReference type="Proteomes" id="UP000611723">
    <property type="component" value="Unassembled WGS sequence"/>
</dbReference>
<proteinExistence type="inferred from homology"/>
<evidence type="ECO:0000313" key="11">
    <source>
        <dbReference type="Proteomes" id="UP000611723"/>
    </source>
</evidence>
<dbReference type="PIRSF" id="PIRSF000232">
    <property type="entry name" value="YdjA"/>
    <property type="match status" value="1"/>
</dbReference>
<feature type="binding site" description="in other chain" evidence="8">
    <location>
        <begin position="145"/>
        <end position="147"/>
    </location>
    <ligand>
        <name>FMN</name>
        <dbReference type="ChEBI" id="CHEBI:58210"/>
        <note>ligand shared between dimeric partners</note>
    </ligand>
</feature>
<dbReference type="InterPro" id="IPR029479">
    <property type="entry name" value="Nitroreductase"/>
</dbReference>
<sequence length="199" mass="22745">MIKPFDISEINRLIKSRRSIFPAQYSGEKVPDEIVEQMLENAKWAPTHKHTEPWQFTVFTGEGLRKLGEFQSQIYKEHAEKQDNFSEEKFLTLQNKPLQASHIIAIAMKRDEKGTVPEIEEIESVACAVQNMYLTATAYGIGCYWGSGGITYLESAKESFGLSSKDKLLGFLYLGMPKDGFWPEGKRTSMEDKVHWVKD</sequence>
<keyword evidence="4 7" id="KW-0521">NADP</keyword>
<protein>
    <recommendedName>
        <fullName evidence="7">Putative NAD(P)H nitroreductase</fullName>
        <ecNumber evidence="7">1.-.-.-</ecNumber>
    </recommendedName>
</protein>
<organism evidence="10 11">
    <name type="scientific">Marivirga aurantiaca</name>
    <dbReference type="NCBI Taxonomy" id="2802615"/>
    <lineage>
        <taxon>Bacteria</taxon>
        <taxon>Pseudomonadati</taxon>
        <taxon>Bacteroidota</taxon>
        <taxon>Cytophagia</taxon>
        <taxon>Cytophagales</taxon>
        <taxon>Marivirgaceae</taxon>
        <taxon>Marivirga</taxon>
    </lineage>
</organism>
<evidence type="ECO:0000259" key="9">
    <source>
        <dbReference type="Pfam" id="PF00881"/>
    </source>
</evidence>
<dbReference type="SUPFAM" id="SSF55469">
    <property type="entry name" value="FMN-dependent nitroreductase-like"/>
    <property type="match status" value="1"/>
</dbReference>
<dbReference type="Gene3D" id="3.40.109.10">
    <property type="entry name" value="NADH Oxidase"/>
    <property type="match status" value="1"/>
</dbReference>
<dbReference type="PANTHER" id="PTHR43821:SF1">
    <property type="entry name" value="NAD(P)H NITROREDUCTASE YDJA-RELATED"/>
    <property type="match status" value="1"/>
</dbReference>
<keyword evidence="11" id="KW-1185">Reference proteome</keyword>
<evidence type="ECO:0000256" key="5">
    <source>
        <dbReference type="ARBA" id="ARBA00023002"/>
    </source>
</evidence>
<dbReference type="InterPro" id="IPR026021">
    <property type="entry name" value="YdjA-like"/>
</dbReference>
<gene>
    <name evidence="10" type="ORF">JKA74_18995</name>
</gene>
<dbReference type="EC" id="1.-.-.-" evidence="7"/>
<feature type="domain" description="Nitroreductase" evidence="9">
    <location>
        <begin position="14"/>
        <end position="175"/>
    </location>
</feature>
<evidence type="ECO:0000256" key="7">
    <source>
        <dbReference type="PIRNR" id="PIRNR000232"/>
    </source>
</evidence>
<evidence type="ECO:0000256" key="4">
    <source>
        <dbReference type="ARBA" id="ARBA00022857"/>
    </source>
</evidence>
<accession>A0A934X1U7</accession>
<evidence type="ECO:0000256" key="6">
    <source>
        <dbReference type="ARBA" id="ARBA00023027"/>
    </source>
</evidence>
<dbReference type="EMBL" id="JAEQBW010000014">
    <property type="protein sequence ID" value="MBK6267139.1"/>
    <property type="molecule type" value="Genomic_DNA"/>
</dbReference>
<comment type="similarity">
    <text evidence="1 7">Belongs to the nitroreductase family.</text>
</comment>
<keyword evidence="3 7" id="KW-0288">FMN</keyword>
<evidence type="ECO:0000256" key="8">
    <source>
        <dbReference type="PIRSR" id="PIRSR000232-1"/>
    </source>
</evidence>